<comment type="caution">
    <text evidence="5">The sequence shown here is derived from an EMBL/GenBank/DDBJ whole genome shotgun (WGS) entry which is preliminary data.</text>
</comment>
<feature type="domain" description="Pectinesterase inhibitor" evidence="4">
    <location>
        <begin position="44"/>
        <end position="189"/>
    </location>
</feature>
<dbReference type="AlphaFoldDB" id="A0AAD8HC36"/>
<dbReference type="Gene3D" id="1.20.140.40">
    <property type="entry name" value="Invertase/pectin methylesterase inhibitor family protein"/>
    <property type="match status" value="1"/>
</dbReference>
<dbReference type="InterPro" id="IPR035513">
    <property type="entry name" value="Invertase/methylesterase_inhib"/>
</dbReference>
<organism evidence="5 6">
    <name type="scientific">Heracleum sosnowskyi</name>
    <dbReference type="NCBI Taxonomy" id="360622"/>
    <lineage>
        <taxon>Eukaryota</taxon>
        <taxon>Viridiplantae</taxon>
        <taxon>Streptophyta</taxon>
        <taxon>Embryophyta</taxon>
        <taxon>Tracheophyta</taxon>
        <taxon>Spermatophyta</taxon>
        <taxon>Magnoliopsida</taxon>
        <taxon>eudicotyledons</taxon>
        <taxon>Gunneridae</taxon>
        <taxon>Pentapetalae</taxon>
        <taxon>asterids</taxon>
        <taxon>campanulids</taxon>
        <taxon>Apiales</taxon>
        <taxon>Apiaceae</taxon>
        <taxon>Apioideae</taxon>
        <taxon>apioid superclade</taxon>
        <taxon>Tordylieae</taxon>
        <taxon>Tordyliinae</taxon>
        <taxon>Heracleum</taxon>
    </lineage>
</organism>
<keyword evidence="3" id="KW-0812">Transmembrane</keyword>
<dbReference type="Pfam" id="PF04043">
    <property type="entry name" value="PMEI"/>
    <property type="match status" value="1"/>
</dbReference>
<protein>
    <submittedName>
        <fullName evidence="5">PMEI domain-containing protein</fullName>
    </submittedName>
</protein>
<gene>
    <name evidence="5" type="ORF">POM88_038993</name>
</gene>
<dbReference type="EMBL" id="JAUIZM010000009">
    <property type="protein sequence ID" value="KAK1363432.1"/>
    <property type="molecule type" value="Genomic_DNA"/>
</dbReference>
<dbReference type="NCBIfam" id="TIGR01614">
    <property type="entry name" value="PME_inhib"/>
    <property type="match status" value="1"/>
</dbReference>
<feature type="transmembrane region" description="Helical" evidence="3">
    <location>
        <begin position="30"/>
        <end position="49"/>
    </location>
</feature>
<sequence length="204" mass="22389">MESKTHLINGYSQLSHHPHKPATTYRRETTAVSLLILLTLLTVSALTYISTTSTKPPPSLSTEPDPALLFNTSLYISLTQLENISSLPQTLITDSTDTRTLSALHDCEILFDDAVTQLNNSINSLTGGPGEVLAFTRTKIRELNAWISAAMTDQETCVDGLEEMGSTVCDEVRVKVQLSKQCMSDSLAILAKIQPVEMFGRFLQ</sequence>
<dbReference type="PANTHER" id="PTHR31080:SF303">
    <property type="entry name" value="PECTINESTERASE 1-LIKE"/>
    <property type="match status" value="1"/>
</dbReference>
<dbReference type="CDD" id="cd15798">
    <property type="entry name" value="PMEI-like_3"/>
    <property type="match status" value="1"/>
</dbReference>
<keyword evidence="3" id="KW-1133">Transmembrane helix</keyword>
<name>A0AAD8HC36_9APIA</name>
<reference evidence="5" key="1">
    <citation type="submission" date="2023-02" db="EMBL/GenBank/DDBJ databases">
        <title>Genome of toxic invasive species Heracleum sosnowskyi carries increased number of genes despite the absence of recent whole-genome duplications.</title>
        <authorList>
            <person name="Schelkunov M."/>
            <person name="Shtratnikova V."/>
            <person name="Makarenko M."/>
            <person name="Klepikova A."/>
            <person name="Omelchenko D."/>
            <person name="Novikova G."/>
            <person name="Obukhova E."/>
            <person name="Bogdanov V."/>
            <person name="Penin A."/>
            <person name="Logacheva M."/>
        </authorList>
    </citation>
    <scope>NUCLEOTIDE SEQUENCE</scope>
    <source>
        <strain evidence="5">Hsosn_3</strain>
        <tissue evidence="5">Leaf</tissue>
    </source>
</reference>
<evidence type="ECO:0000256" key="3">
    <source>
        <dbReference type="SAM" id="Phobius"/>
    </source>
</evidence>
<keyword evidence="1" id="KW-0732">Signal</keyword>
<proteinExistence type="predicted"/>
<evidence type="ECO:0000256" key="2">
    <source>
        <dbReference type="SAM" id="MobiDB-lite"/>
    </source>
</evidence>
<feature type="region of interest" description="Disordered" evidence="2">
    <location>
        <begin position="1"/>
        <end position="22"/>
    </location>
</feature>
<evidence type="ECO:0000256" key="1">
    <source>
        <dbReference type="ARBA" id="ARBA00022729"/>
    </source>
</evidence>
<keyword evidence="3" id="KW-0472">Membrane</keyword>
<dbReference type="PANTHER" id="PTHR31080">
    <property type="entry name" value="PECTINESTERASE INHIBITOR-LIKE"/>
    <property type="match status" value="1"/>
</dbReference>
<reference evidence="5" key="2">
    <citation type="submission" date="2023-05" db="EMBL/GenBank/DDBJ databases">
        <authorList>
            <person name="Schelkunov M.I."/>
        </authorList>
    </citation>
    <scope>NUCLEOTIDE SEQUENCE</scope>
    <source>
        <strain evidence="5">Hsosn_3</strain>
        <tissue evidence="5">Leaf</tissue>
    </source>
</reference>
<keyword evidence="6" id="KW-1185">Reference proteome</keyword>
<accession>A0AAD8HC36</accession>
<dbReference type="InterPro" id="IPR051955">
    <property type="entry name" value="PME_Inhibitor"/>
</dbReference>
<dbReference type="SUPFAM" id="SSF101148">
    <property type="entry name" value="Plant invertase/pectin methylesterase inhibitor"/>
    <property type="match status" value="1"/>
</dbReference>
<evidence type="ECO:0000313" key="5">
    <source>
        <dbReference type="EMBL" id="KAK1363432.1"/>
    </source>
</evidence>
<evidence type="ECO:0000259" key="4">
    <source>
        <dbReference type="SMART" id="SM00856"/>
    </source>
</evidence>
<dbReference type="InterPro" id="IPR006501">
    <property type="entry name" value="Pectinesterase_inhib_dom"/>
</dbReference>
<dbReference type="GO" id="GO:0004857">
    <property type="term" value="F:enzyme inhibitor activity"/>
    <property type="evidence" value="ECO:0007669"/>
    <property type="project" value="InterPro"/>
</dbReference>
<dbReference type="Proteomes" id="UP001237642">
    <property type="component" value="Unassembled WGS sequence"/>
</dbReference>
<dbReference type="SMART" id="SM00856">
    <property type="entry name" value="PMEI"/>
    <property type="match status" value="1"/>
</dbReference>
<evidence type="ECO:0000313" key="6">
    <source>
        <dbReference type="Proteomes" id="UP001237642"/>
    </source>
</evidence>